<keyword evidence="3" id="KW-1185">Reference proteome</keyword>
<dbReference type="GO" id="GO:0005634">
    <property type="term" value="C:nucleus"/>
    <property type="evidence" value="ECO:0007669"/>
    <property type="project" value="InterPro"/>
</dbReference>
<proteinExistence type="predicted"/>
<comment type="caution">
    <text evidence="2">The sequence shown here is derived from an EMBL/GenBank/DDBJ whole genome shotgun (WGS) entry which is preliminary data.</text>
</comment>
<reference evidence="2" key="1">
    <citation type="submission" date="2021-02" db="EMBL/GenBank/DDBJ databases">
        <title>Comparative genomics reveals that relaxation of natural selection precedes convergent phenotypic evolution of cavefish.</title>
        <authorList>
            <person name="Peng Z."/>
        </authorList>
    </citation>
    <scope>NUCLEOTIDE SEQUENCE</scope>
    <source>
        <tissue evidence="2">Muscle</tissue>
    </source>
</reference>
<feature type="non-terminal residue" evidence="2">
    <location>
        <position position="380"/>
    </location>
</feature>
<sequence>EEKPRRAFESADMTFIKYSYAVEASHNSCNNKLNHVDQCETQVDSKDSTDIHDHESTHHSPVKHVCLLDNIGNTERHVALVESCNAPEDKENINSPEESRTGQRDDGSDPGCLQIHTLSSGSSSQHNSESKAVPAHNIDDEDIFRRAKEEGRVTVVFSGRITQDGCCRFVCELLKCVLFQRQQLPMTYDQMVFLQKQQHNATQTECVVNHRPVKTLGGLDWRRCQRTLQELNEVLAHLEALFSLSQVPRVLFMLGGSIILPTELYEVNMEAVAIGAGENSLRTSACLRKLFRTLFVADLLSDAKSVRIMTTNIMALGHRDCGVTGFKPKVDFRVPTKVKRHVISIASDLSLVGELQKCNRDDLEGYMWFQVPITVKGFCK</sequence>
<dbReference type="Pfam" id="PF06581">
    <property type="entry name" value="p31comet"/>
    <property type="match status" value="1"/>
</dbReference>
<feature type="compositionally biased region" description="Basic and acidic residues" evidence="1">
    <location>
        <begin position="87"/>
        <end position="107"/>
    </location>
</feature>
<dbReference type="Proteomes" id="UP001059041">
    <property type="component" value="Linkage Group LG9"/>
</dbReference>
<name>A0A9W7WP60_TRIRA</name>
<dbReference type="GO" id="GO:0007096">
    <property type="term" value="P:regulation of exit from mitosis"/>
    <property type="evidence" value="ECO:0007669"/>
    <property type="project" value="InterPro"/>
</dbReference>
<evidence type="ECO:0000313" key="3">
    <source>
        <dbReference type="Proteomes" id="UP001059041"/>
    </source>
</evidence>
<dbReference type="InterPro" id="IPR053729">
    <property type="entry name" value="MAD2L1BP_domain_sf"/>
</dbReference>
<organism evidence="2 3">
    <name type="scientific">Triplophysa rosa</name>
    <name type="common">Cave loach</name>
    <dbReference type="NCBI Taxonomy" id="992332"/>
    <lineage>
        <taxon>Eukaryota</taxon>
        <taxon>Metazoa</taxon>
        <taxon>Chordata</taxon>
        <taxon>Craniata</taxon>
        <taxon>Vertebrata</taxon>
        <taxon>Euteleostomi</taxon>
        <taxon>Actinopterygii</taxon>
        <taxon>Neopterygii</taxon>
        <taxon>Teleostei</taxon>
        <taxon>Ostariophysi</taxon>
        <taxon>Cypriniformes</taxon>
        <taxon>Nemacheilidae</taxon>
        <taxon>Triplophysa</taxon>
    </lineage>
</organism>
<dbReference type="Gene3D" id="3.30.900.20">
    <property type="match status" value="1"/>
</dbReference>
<dbReference type="InterPro" id="IPR009511">
    <property type="entry name" value="MAD1/Cdc20-bound-Mad2-bd"/>
</dbReference>
<evidence type="ECO:0000313" key="2">
    <source>
        <dbReference type="EMBL" id="KAI7805822.1"/>
    </source>
</evidence>
<gene>
    <name evidence="2" type="ORF">IRJ41_020877</name>
</gene>
<protein>
    <submittedName>
        <fullName evidence="2">MAD2L1-binding protein</fullName>
    </submittedName>
</protein>
<accession>A0A9W7WP60</accession>
<feature type="region of interest" description="Disordered" evidence="1">
    <location>
        <begin position="83"/>
        <end position="137"/>
    </location>
</feature>
<dbReference type="EMBL" id="JAFHDT010000009">
    <property type="protein sequence ID" value="KAI7805822.1"/>
    <property type="molecule type" value="Genomic_DNA"/>
</dbReference>
<dbReference type="PANTHER" id="PTHR15681:SF1">
    <property type="entry name" value="MAD2L1-BINDING PROTEIN"/>
    <property type="match status" value="1"/>
</dbReference>
<dbReference type="PANTHER" id="PTHR15681">
    <property type="entry name" value="MAD2L1-BINDING PROTEIN"/>
    <property type="match status" value="1"/>
</dbReference>
<dbReference type="AlphaFoldDB" id="A0A9W7WP60"/>
<evidence type="ECO:0000256" key="1">
    <source>
        <dbReference type="SAM" id="MobiDB-lite"/>
    </source>
</evidence>